<dbReference type="Proteomes" id="UP000218288">
    <property type="component" value="Chromosome"/>
</dbReference>
<dbReference type="OrthoDB" id="8002039at2"/>
<dbReference type="EMBL" id="AP014809">
    <property type="protein sequence ID" value="BAU89373.1"/>
    <property type="molecule type" value="Genomic_DNA"/>
</dbReference>
<feature type="region of interest" description="Disordered" evidence="1">
    <location>
        <begin position="94"/>
        <end position="114"/>
    </location>
</feature>
<dbReference type="AlphaFoldDB" id="A0A160PBU5"/>
<proteinExistence type="predicted"/>
<protein>
    <submittedName>
        <fullName evidence="2">Uncharacterized protein</fullName>
    </submittedName>
</protein>
<evidence type="ECO:0000313" key="3">
    <source>
        <dbReference type="Proteomes" id="UP000218288"/>
    </source>
</evidence>
<feature type="region of interest" description="Disordered" evidence="1">
    <location>
        <begin position="1"/>
        <end position="22"/>
    </location>
</feature>
<evidence type="ECO:0000256" key="1">
    <source>
        <dbReference type="SAM" id="MobiDB-lite"/>
    </source>
</evidence>
<dbReference type="RefSeq" id="WP_096483904.1">
    <property type="nucleotide sequence ID" value="NZ_AP014809.1"/>
</dbReference>
<reference evidence="2 3" key="1">
    <citation type="journal article" date="2016" name="Genome Announc.">
        <title>Complete Genome Sequence of Methylobacterium populi P-1M, Isolated from Pink-Pigmented Household Biofilm.</title>
        <authorList>
            <person name="Morohoshi T."/>
            <person name="Ikeda T."/>
        </authorList>
    </citation>
    <scope>NUCLEOTIDE SEQUENCE [LARGE SCALE GENOMIC DNA]</scope>
    <source>
        <strain evidence="2 3">P-1M</strain>
    </source>
</reference>
<accession>A0A160PBU5</accession>
<gene>
    <name evidence="2" type="ORF">MPPM_0768</name>
</gene>
<name>A0A160PBU5_9HYPH</name>
<evidence type="ECO:0000313" key="2">
    <source>
        <dbReference type="EMBL" id="BAU89373.1"/>
    </source>
</evidence>
<organism evidence="2 3">
    <name type="scientific">Methylorubrum populi</name>
    <dbReference type="NCBI Taxonomy" id="223967"/>
    <lineage>
        <taxon>Bacteria</taxon>
        <taxon>Pseudomonadati</taxon>
        <taxon>Pseudomonadota</taxon>
        <taxon>Alphaproteobacteria</taxon>
        <taxon>Hyphomicrobiales</taxon>
        <taxon>Methylobacteriaceae</taxon>
        <taxon>Methylorubrum</taxon>
    </lineage>
</organism>
<sequence>MSRHPKQRSALTNGARPFLLPVPGTTEAARRYKDVLDALEAERGGAVAMTVTQREAARAYAGLSVQLALMHADVAAGRPVDPEAMGQIGDRMDRQARRMGPPQSPARQTFEQRLEVRRVRTLAAPGLAS</sequence>